<keyword evidence="2" id="KW-1185">Reference proteome</keyword>
<proteinExistence type="predicted"/>
<dbReference type="RefSeq" id="WP_012798145.1">
    <property type="nucleotide sequence ID" value="NC_013165.1"/>
</dbReference>
<organism evidence="1 2">
    <name type="scientific">Slackia heliotrinireducens (strain ATCC 29202 / DSM 20476 / NCTC 11029 / RHS 1)</name>
    <name type="common">Peptococcus heliotrinreducens</name>
    <dbReference type="NCBI Taxonomy" id="471855"/>
    <lineage>
        <taxon>Bacteria</taxon>
        <taxon>Bacillati</taxon>
        <taxon>Actinomycetota</taxon>
        <taxon>Coriobacteriia</taxon>
        <taxon>Eggerthellales</taxon>
        <taxon>Eggerthellaceae</taxon>
        <taxon>Slackia</taxon>
    </lineage>
</organism>
<protein>
    <submittedName>
        <fullName evidence="1">Predicted metal-binding protein, possibly nucleic-acid binding</fullName>
    </submittedName>
</protein>
<dbReference type="STRING" id="471855.Shel_10040"/>
<accession>C7N556</accession>
<reference evidence="1 2" key="1">
    <citation type="journal article" date="2009" name="Stand. Genomic Sci.">
        <title>Complete genome sequence of Slackia heliotrinireducens type strain (RHS 1).</title>
        <authorList>
            <person name="Pukall R."/>
            <person name="Lapidus A."/>
            <person name="Nolan M."/>
            <person name="Copeland A."/>
            <person name="Glavina Del Rio T."/>
            <person name="Lucas S."/>
            <person name="Chen F."/>
            <person name="Tice H."/>
            <person name="Cheng J.F."/>
            <person name="Chertkov O."/>
            <person name="Bruce D."/>
            <person name="Goodwin L."/>
            <person name="Kuske C."/>
            <person name="Brettin T."/>
            <person name="Detter J.C."/>
            <person name="Han C."/>
            <person name="Pitluck S."/>
            <person name="Pati A."/>
            <person name="Mavrommatis K."/>
            <person name="Ivanova N."/>
            <person name="Ovchinnikova G."/>
            <person name="Chen A."/>
            <person name="Palaniappan K."/>
            <person name="Schneider S."/>
            <person name="Rohde M."/>
            <person name="Chain P."/>
            <person name="D'haeseleer P."/>
            <person name="Goker M."/>
            <person name="Bristow J."/>
            <person name="Eisen J.A."/>
            <person name="Markowitz V."/>
            <person name="Kyrpides N.C."/>
            <person name="Klenk H.P."/>
            <person name="Hugenholtz P."/>
        </authorList>
    </citation>
    <scope>NUCLEOTIDE SEQUENCE [LARGE SCALE GENOMIC DNA]</scope>
    <source>
        <strain evidence="2">ATCC 29202 / DSM 20476 / NCTC 11029 / RHS 1</strain>
    </source>
</reference>
<dbReference type="InterPro" id="IPR003772">
    <property type="entry name" value="YceD"/>
</dbReference>
<dbReference type="Proteomes" id="UP000002026">
    <property type="component" value="Chromosome"/>
</dbReference>
<gene>
    <name evidence="1" type="ordered locus">Shel_10040</name>
</gene>
<dbReference type="HOGENOM" id="CLU_100236_1_1_11"/>
<dbReference type="PANTHER" id="PTHR34374:SF1">
    <property type="entry name" value="LARGE RIBOSOMAL RNA SUBUNIT ACCUMULATION PROTEIN YCED HOMOLOG 1, CHLOROPLASTIC"/>
    <property type="match status" value="1"/>
</dbReference>
<dbReference type="PANTHER" id="PTHR34374">
    <property type="entry name" value="LARGE RIBOSOMAL RNA SUBUNIT ACCUMULATION PROTEIN YCED HOMOLOG 1, CHLOROPLASTIC"/>
    <property type="match status" value="1"/>
</dbReference>
<evidence type="ECO:0000313" key="2">
    <source>
        <dbReference type="Proteomes" id="UP000002026"/>
    </source>
</evidence>
<dbReference type="EMBL" id="CP001684">
    <property type="protein sequence ID" value="ACV22041.1"/>
    <property type="molecule type" value="Genomic_DNA"/>
</dbReference>
<dbReference type="KEGG" id="shi:Shel_10040"/>
<name>C7N556_SLAHD</name>
<evidence type="ECO:0000313" key="1">
    <source>
        <dbReference type="EMBL" id="ACV22041.1"/>
    </source>
</evidence>
<dbReference type="Pfam" id="PF02620">
    <property type="entry name" value="YceD"/>
    <property type="match status" value="1"/>
</dbReference>
<sequence length="183" mass="19634">MRIEGLVVDVPQALFATAESASYEGIFEIDAIDMGPDVYTPEGPFEWSALLTNVGGAILVSGTVAGSVYTDCARCLEKASFDVEGEIEGYFIIPGQGEAPEDMDEDEFDELPEDNRLDLEPLVMAGIVIDLPLVPLCSEDCKGLCSQCGANLNEGPCGCTHDEEETISASNPFAVLKNIEFEQ</sequence>
<dbReference type="eggNOG" id="COG1399">
    <property type="taxonomic scope" value="Bacteria"/>
</dbReference>
<dbReference type="AlphaFoldDB" id="C7N556"/>